<evidence type="ECO:0000313" key="4">
    <source>
        <dbReference type="Proteomes" id="UP000316852"/>
    </source>
</evidence>
<comment type="caution">
    <text evidence="3">The sequence shown here is derived from an EMBL/GenBank/DDBJ whole genome shotgun (WGS) entry which is preliminary data.</text>
</comment>
<dbReference type="Gene3D" id="2.60.40.4070">
    <property type="match status" value="1"/>
</dbReference>
<sequence length="315" mass="33440">MRKTSVLFLACAVIVMVTAQNPAKAQYLYVDSNGDGLSTASDRLNATGPTRVSIWLRTDTNKDGSKAVYARSPSQPLTMFSYEFILHAAGGTVKWGAYTNLIATMGDGFGEFSNATDFYTGHGGLTPLPPGKHQLGTLTVTAASGDPRLSFASTTSIRPDLHTSFGSLCIGKDGDHTLKYTDDPSQVGVAPQEVAGDWTGADGTNAPAGAALASGLESSSQSQAPHPDGVSPNPLNPQGWITFTMKLPGFARVTLFDTNGRLVRTLLDRQDLGQGTQSVRIDGLNRQGKRLGSGVYFYRIETSEGMKQGRCVVLK</sequence>
<gene>
    <name evidence="3" type="ORF">E6K76_11595</name>
</gene>
<reference evidence="3 4" key="1">
    <citation type="journal article" date="2019" name="Nat. Microbiol.">
        <title>Mediterranean grassland soil C-N compound turnover is dependent on rainfall and depth, and is mediated by genomically divergent microorganisms.</title>
        <authorList>
            <person name="Diamond S."/>
            <person name="Andeer P.F."/>
            <person name="Li Z."/>
            <person name="Crits-Christoph A."/>
            <person name="Burstein D."/>
            <person name="Anantharaman K."/>
            <person name="Lane K.R."/>
            <person name="Thomas B.C."/>
            <person name="Pan C."/>
            <person name="Northen T.R."/>
            <person name="Banfield J.F."/>
        </authorList>
    </citation>
    <scope>NUCLEOTIDE SEQUENCE [LARGE SCALE GENOMIC DNA]</scope>
    <source>
        <strain evidence="3">WS_6</strain>
    </source>
</reference>
<dbReference type="InterPro" id="IPR026444">
    <property type="entry name" value="Secre_tail"/>
</dbReference>
<feature type="chain" id="PRO_5021789464" evidence="2">
    <location>
        <begin position="20"/>
        <end position="315"/>
    </location>
</feature>
<dbReference type="AlphaFoldDB" id="A0A538T0A0"/>
<evidence type="ECO:0000256" key="2">
    <source>
        <dbReference type="SAM" id="SignalP"/>
    </source>
</evidence>
<accession>A0A538T0A0</accession>
<organism evidence="3 4">
    <name type="scientific">Eiseniibacteriota bacterium</name>
    <dbReference type="NCBI Taxonomy" id="2212470"/>
    <lineage>
        <taxon>Bacteria</taxon>
        <taxon>Candidatus Eiseniibacteriota</taxon>
    </lineage>
</organism>
<proteinExistence type="predicted"/>
<evidence type="ECO:0000256" key="1">
    <source>
        <dbReference type="SAM" id="MobiDB-lite"/>
    </source>
</evidence>
<name>A0A538T0A0_UNCEI</name>
<feature type="region of interest" description="Disordered" evidence="1">
    <location>
        <begin position="195"/>
        <end position="235"/>
    </location>
</feature>
<protein>
    <submittedName>
        <fullName evidence="3">T9SS type A sorting domain-containing protein</fullName>
    </submittedName>
</protein>
<dbReference type="NCBIfam" id="TIGR04183">
    <property type="entry name" value="Por_Secre_tail"/>
    <property type="match status" value="1"/>
</dbReference>
<dbReference type="Proteomes" id="UP000316852">
    <property type="component" value="Unassembled WGS sequence"/>
</dbReference>
<dbReference type="EMBL" id="VBOW01000070">
    <property type="protein sequence ID" value="TMQ57069.1"/>
    <property type="molecule type" value="Genomic_DNA"/>
</dbReference>
<feature type="compositionally biased region" description="Low complexity" evidence="1">
    <location>
        <begin position="206"/>
        <end position="225"/>
    </location>
</feature>
<keyword evidence="2" id="KW-0732">Signal</keyword>
<evidence type="ECO:0000313" key="3">
    <source>
        <dbReference type="EMBL" id="TMQ57069.1"/>
    </source>
</evidence>
<feature type="signal peptide" evidence="2">
    <location>
        <begin position="1"/>
        <end position="19"/>
    </location>
</feature>